<dbReference type="GO" id="GO:0009898">
    <property type="term" value="C:cytoplasmic side of plasma membrane"/>
    <property type="evidence" value="ECO:0007669"/>
    <property type="project" value="TreeGrafter"/>
</dbReference>
<dbReference type="InterPro" id="IPR050625">
    <property type="entry name" value="ParA/MinD_ATPase"/>
</dbReference>
<dbReference type="GO" id="GO:0016887">
    <property type="term" value="F:ATP hydrolysis activity"/>
    <property type="evidence" value="ECO:0007669"/>
    <property type="project" value="TreeGrafter"/>
</dbReference>
<dbReference type="InterPro" id="IPR027417">
    <property type="entry name" value="P-loop_NTPase"/>
</dbReference>
<keyword evidence="4" id="KW-1185">Reference proteome</keyword>
<accession>A0A238VPA3</accession>
<feature type="region of interest" description="Disordered" evidence="1">
    <location>
        <begin position="241"/>
        <end position="387"/>
    </location>
</feature>
<dbReference type="Proteomes" id="UP000198397">
    <property type="component" value="Unassembled WGS sequence"/>
</dbReference>
<gene>
    <name evidence="3" type="ORF">SAMN06264855_103213</name>
</gene>
<protein>
    <submittedName>
        <fullName evidence="3">Septum site-determining protein MinD</fullName>
    </submittedName>
</protein>
<dbReference type="RefSeq" id="WP_089383998.1">
    <property type="nucleotide sequence ID" value="NZ_FZNQ01000003.1"/>
</dbReference>
<dbReference type="GO" id="GO:0005524">
    <property type="term" value="F:ATP binding"/>
    <property type="evidence" value="ECO:0007669"/>
    <property type="project" value="TreeGrafter"/>
</dbReference>
<dbReference type="Pfam" id="PF01656">
    <property type="entry name" value="CbiA"/>
    <property type="match status" value="1"/>
</dbReference>
<dbReference type="OrthoDB" id="31168at2157"/>
<organism evidence="3 4">
    <name type="scientific">Halorubrum vacuolatum</name>
    <name type="common">Natronobacterium vacuolatum</name>
    <dbReference type="NCBI Taxonomy" id="63740"/>
    <lineage>
        <taxon>Archaea</taxon>
        <taxon>Methanobacteriati</taxon>
        <taxon>Methanobacteriota</taxon>
        <taxon>Stenosarchaea group</taxon>
        <taxon>Halobacteria</taxon>
        <taxon>Halobacteriales</taxon>
        <taxon>Haloferacaceae</taxon>
        <taxon>Halorubrum</taxon>
    </lineage>
</organism>
<evidence type="ECO:0000256" key="1">
    <source>
        <dbReference type="SAM" id="MobiDB-lite"/>
    </source>
</evidence>
<proteinExistence type="predicted"/>
<sequence length="387" mass="40018">MATVYAVASAKGGVGKTTTAAAVATVLAGTGADVVAVDADIGMANLASSLGIDVGETTLHDVLADRADPLDAVHEGPNGLRVVPGTTDLDAYAAADPTALRQVIDALDAADYLVLDVGAGLSHESSLPLGLADETLLVSTPERDALGDTEKTRQLTERLGGTVAGAAITRTDPSCMDAEDELVAELLRTTVLCRIPEDPAIGEAIDAGKPLVTFAPAAPASHAYRELTRELTDIAVEEPAVGESAVEVDEPAETSEADASAAGADDDDADDDGIIVADAEATGMEPPEDELEGIVADEPETDAVEEAETDAVEEADAVEDSVADEIDDPETDDVDEPTEDDPDDELAGSVPFRDDDTGMDTALAREREDSEEEEEKKGGFFSRLFGR</sequence>
<feature type="compositionally biased region" description="Acidic residues" evidence="1">
    <location>
        <begin position="246"/>
        <end position="256"/>
    </location>
</feature>
<dbReference type="EMBL" id="FZNQ01000003">
    <property type="protein sequence ID" value="SNR36048.1"/>
    <property type="molecule type" value="Genomic_DNA"/>
</dbReference>
<dbReference type="AlphaFoldDB" id="A0A238VPA3"/>
<dbReference type="GO" id="GO:0005829">
    <property type="term" value="C:cytosol"/>
    <property type="evidence" value="ECO:0007669"/>
    <property type="project" value="TreeGrafter"/>
</dbReference>
<dbReference type="GO" id="GO:0051782">
    <property type="term" value="P:negative regulation of cell division"/>
    <property type="evidence" value="ECO:0007669"/>
    <property type="project" value="TreeGrafter"/>
</dbReference>
<dbReference type="Gene3D" id="3.40.50.300">
    <property type="entry name" value="P-loop containing nucleotide triphosphate hydrolases"/>
    <property type="match status" value="1"/>
</dbReference>
<dbReference type="PANTHER" id="PTHR43384:SF10">
    <property type="entry name" value="ATPASE INVOLVED IN CHROMOSOME PARTITIONING, PARA_MIND FAMILY"/>
    <property type="match status" value="1"/>
</dbReference>
<name>A0A238VPA3_HALVU</name>
<dbReference type="PANTHER" id="PTHR43384">
    <property type="entry name" value="SEPTUM SITE-DETERMINING PROTEIN MIND HOMOLOG, CHLOROPLASTIC-RELATED"/>
    <property type="match status" value="1"/>
</dbReference>
<feature type="compositionally biased region" description="Acidic residues" evidence="1">
    <location>
        <begin position="264"/>
        <end position="273"/>
    </location>
</feature>
<dbReference type="SUPFAM" id="SSF52540">
    <property type="entry name" value="P-loop containing nucleoside triphosphate hydrolases"/>
    <property type="match status" value="1"/>
</dbReference>
<evidence type="ECO:0000313" key="3">
    <source>
        <dbReference type="EMBL" id="SNR36048.1"/>
    </source>
</evidence>
<dbReference type="InterPro" id="IPR002586">
    <property type="entry name" value="CobQ/CobB/MinD/ParA_Nub-bd_dom"/>
</dbReference>
<evidence type="ECO:0000259" key="2">
    <source>
        <dbReference type="Pfam" id="PF01656"/>
    </source>
</evidence>
<evidence type="ECO:0000313" key="4">
    <source>
        <dbReference type="Proteomes" id="UP000198397"/>
    </source>
</evidence>
<reference evidence="3 4" key="1">
    <citation type="submission" date="2017-06" db="EMBL/GenBank/DDBJ databases">
        <authorList>
            <person name="Kim H.J."/>
            <person name="Triplett B.A."/>
        </authorList>
    </citation>
    <scope>NUCLEOTIDE SEQUENCE [LARGE SCALE GENOMIC DNA]</scope>
    <source>
        <strain evidence="3 4">DSM 8800</strain>
    </source>
</reference>
<feature type="compositionally biased region" description="Acidic residues" evidence="1">
    <location>
        <begin position="286"/>
        <end position="346"/>
    </location>
</feature>
<feature type="domain" description="CobQ/CobB/MinD/ParA nucleotide binding" evidence="2">
    <location>
        <begin position="6"/>
        <end position="211"/>
    </location>
</feature>